<keyword evidence="5 8" id="KW-0378">Hydrolase</keyword>
<proteinExistence type="inferred from homology"/>
<dbReference type="GO" id="GO:0090729">
    <property type="term" value="F:toxin activity"/>
    <property type="evidence" value="ECO:0007669"/>
    <property type="project" value="UniProtKB-KW"/>
</dbReference>
<dbReference type="Pfam" id="PF01850">
    <property type="entry name" value="PIN"/>
    <property type="match status" value="1"/>
</dbReference>
<organism evidence="10 11">
    <name type="scientific">Kitasatospora acidiphila</name>
    <dbReference type="NCBI Taxonomy" id="2567942"/>
    <lineage>
        <taxon>Bacteria</taxon>
        <taxon>Bacillati</taxon>
        <taxon>Actinomycetota</taxon>
        <taxon>Actinomycetes</taxon>
        <taxon>Kitasatosporales</taxon>
        <taxon>Streptomycetaceae</taxon>
        <taxon>Kitasatospora</taxon>
    </lineage>
</organism>
<comment type="similarity">
    <text evidence="7 8">Belongs to the PINc/VapC protein family.</text>
</comment>
<dbReference type="RefSeq" id="WP_141634834.1">
    <property type="nucleotide sequence ID" value="NZ_VIGB01000003.1"/>
</dbReference>
<dbReference type="GO" id="GO:0016787">
    <property type="term" value="F:hydrolase activity"/>
    <property type="evidence" value="ECO:0007669"/>
    <property type="project" value="UniProtKB-KW"/>
</dbReference>
<keyword evidence="3 8" id="KW-0540">Nuclease</keyword>
<dbReference type="GO" id="GO:0000287">
    <property type="term" value="F:magnesium ion binding"/>
    <property type="evidence" value="ECO:0007669"/>
    <property type="project" value="UniProtKB-UniRule"/>
</dbReference>
<keyword evidence="11" id="KW-1185">Reference proteome</keyword>
<evidence type="ECO:0000256" key="6">
    <source>
        <dbReference type="ARBA" id="ARBA00022842"/>
    </source>
</evidence>
<comment type="function">
    <text evidence="8">Toxic component of a toxin-antitoxin (TA) system. An RNase.</text>
</comment>
<dbReference type="HAMAP" id="MF_00265">
    <property type="entry name" value="VapC_Nob1"/>
    <property type="match status" value="1"/>
</dbReference>
<keyword evidence="2 8" id="KW-1277">Toxin-antitoxin system</keyword>
<accession>A0A540W5F2</accession>
<feature type="binding site" evidence="8">
    <location>
        <position position="105"/>
    </location>
    <ligand>
        <name>Mg(2+)</name>
        <dbReference type="ChEBI" id="CHEBI:18420"/>
    </ligand>
</feature>
<gene>
    <name evidence="8" type="primary">vapC</name>
    <name evidence="10" type="ORF">E6W39_20970</name>
</gene>
<feature type="binding site" evidence="8">
    <location>
        <position position="6"/>
    </location>
    <ligand>
        <name>Mg(2+)</name>
        <dbReference type="ChEBI" id="CHEBI:18420"/>
    </ligand>
</feature>
<reference evidence="10 11" key="1">
    <citation type="submission" date="2019-06" db="EMBL/GenBank/DDBJ databases">
        <title>Description of Kitasatospora acidophila sp. nov. isolated from pine grove soil, and reclassification of Streptomyces novaecaesareae to Kitasatospora novaeceasareae comb. nov.</title>
        <authorList>
            <person name="Kim M.J."/>
        </authorList>
    </citation>
    <scope>NUCLEOTIDE SEQUENCE [LARGE SCALE GENOMIC DNA]</scope>
    <source>
        <strain evidence="10 11">MMS16-CNU292</strain>
    </source>
</reference>
<comment type="cofactor">
    <cofactor evidence="1 8">
        <name>Mg(2+)</name>
        <dbReference type="ChEBI" id="CHEBI:18420"/>
    </cofactor>
</comment>
<dbReference type="InterPro" id="IPR002716">
    <property type="entry name" value="PIN_dom"/>
</dbReference>
<dbReference type="PANTHER" id="PTHR33653">
    <property type="entry name" value="RIBONUCLEASE VAPC2"/>
    <property type="match status" value="1"/>
</dbReference>
<evidence type="ECO:0000256" key="2">
    <source>
        <dbReference type="ARBA" id="ARBA00022649"/>
    </source>
</evidence>
<dbReference type="GO" id="GO:0004540">
    <property type="term" value="F:RNA nuclease activity"/>
    <property type="evidence" value="ECO:0007669"/>
    <property type="project" value="InterPro"/>
</dbReference>
<evidence type="ECO:0000313" key="11">
    <source>
        <dbReference type="Proteomes" id="UP000319103"/>
    </source>
</evidence>
<dbReference type="CDD" id="cd18746">
    <property type="entry name" value="PIN_VapC4-5_FitB-like"/>
    <property type="match status" value="1"/>
</dbReference>
<evidence type="ECO:0000256" key="7">
    <source>
        <dbReference type="ARBA" id="ARBA00038093"/>
    </source>
</evidence>
<dbReference type="EMBL" id="VIGB01000003">
    <property type="protein sequence ID" value="TQF04248.1"/>
    <property type="molecule type" value="Genomic_DNA"/>
</dbReference>
<dbReference type="Gene3D" id="3.40.50.1010">
    <property type="entry name" value="5'-nuclease"/>
    <property type="match status" value="1"/>
</dbReference>
<dbReference type="SUPFAM" id="SSF88723">
    <property type="entry name" value="PIN domain-like"/>
    <property type="match status" value="1"/>
</dbReference>
<dbReference type="Proteomes" id="UP000319103">
    <property type="component" value="Unassembled WGS sequence"/>
</dbReference>
<name>A0A540W5F2_9ACTN</name>
<sequence>MIYLLDTNVVAELTTRRRPDPSVMAWVDSVPAAALYLSVITLAEIAAGIAMAPDPLRQAALEQALSRVRDEYHGRVAVIGEREALAYLAVHRRLKSSGTSIDPPDALIAATAVANGWTLVSRNIKHLARTGAITLNPWEYQA</sequence>
<dbReference type="OrthoDB" id="9815354at2"/>
<evidence type="ECO:0000256" key="8">
    <source>
        <dbReference type="HAMAP-Rule" id="MF_00265"/>
    </source>
</evidence>
<evidence type="ECO:0000256" key="3">
    <source>
        <dbReference type="ARBA" id="ARBA00022722"/>
    </source>
</evidence>
<protein>
    <recommendedName>
        <fullName evidence="8">Ribonuclease VapC</fullName>
        <shortName evidence="8">RNase VapC</shortName>
        <ecNumber evidence="8">3.1.-.-</ecNumber>
    </recommendedName>
    <alternativeName>
        <fullName evidence="8">Toxin VapC</fullName>
    </alternativeName>
</protein>
<dbReference type="InterPro" id="IPR022907">
    <property type="entry name" value="VapC_family"/>
</dbReference>
<evidence type="ECO:0000313" key="10">
    <source>
        <dbReference type="EMBL" id="TQF04248.1"/>
    </source>
</evidence>
<evidence type="ECO:0000256" key="1">
    <source>
        <dbReference type="ARBA" id="ARBA00001946"/>
    </source>
</evidence>
<dbReference type="InterPro" id="IPR050556">
    <property type="entry name" value="Type_II_TA_system_RNase"/>
</dbReference>
<dbReference type="InterPro" id="IPR029060">
    <property type="entry name" value="PIN-like_dom_sf"/>
</dbReference>
<feature type="domain" description="PIN" evidence="9">
    <location>
        <begin position="3"/>
        <end position="125"/>
    </location>
</feature>
<dbReference type="PANTHER" id="PTHR33653:SF1">
    <property type="entry name" value="RIBONUCLEASE VAPC2"/>
    <property type="match status" value="1"/>
</dbReference>
<evidence type="ECO:0000256" key="5">
    <source>
        <dbReference type="ARBA" id="ARBA00022801"/>
    </source>
</evidence>
<keyword evidence="6 8" id="KW-0460">Magnesium</keyword>
<comment type="caution">
    <text evidence="10">The sequence shown here is derived from an EMBL/GenBank/DDBJ whole genome shotgun (WGS) entry which is preliminary data.</text>
</comment>
<evidence type="ECO:0000256" key="4">
    <source>
        <dbReference type="ARBA" id="ARBA00022723"/>
    </source>
</evidence>
<keyword evidence="8" id="KW-0800">Toxin</keyword>
<dbReference type="EC" id="3.1.-.-" evidence="8"/>
<evidence type="ECO:0000259" key="9">
    <source>
        <dbReference type="Pfam" id="PF01850"/>
    </source>
</evidence>
<dbReference type="AlphaFoldDB" id="A0A540W5F2"/>
<keyword evidence="4 8" id="KW-0479">Metal-binding</keyword>